<feature type="compositionally biased region" description="Polar residues" evidence="9">
    <location>
        <begin position="372"/>
        <end position="400"/>
    </location>
</feature>
<keyword evidence="6 8" id="KW-0675">Receptor</keyword>
<evidence type="ECO:0000256" key="9">
    <source>
        <dbReference type="SAM" id="MobiDB-lite"/>
    </source>
</evidence>
<dbReference type="EMBL" id="BLXT01004654">
    <property type="protein sequence ID" value="GFO16190.1"/>
    <property type="molecule type" value="Genomic_DNA"/>
</dbReference>
<evidence type="ECO:0000259" key="11">
    <source>
        <dbReference type="PROSITE" id="PS50262"/>
    </source>
</evidence>
<feature type="transmembrane region" description="Helical" evidence="10">
    <location>
        <begin position="47"/>
        <end position="69"/>
    </location>
</feature>
<dbReference type="PRINTS" id="PR00237">
    <property type="entry name" value="GPCRRHODOPSN"/>
</dbReference>
<dbReference type="Pfam" id="PF00001">
    <property type="entry name" value="7tm_1"/>
    <property type="match status" value="1"/>
</dbReference>
<evidence type="ECO:0000313" key="12">
    <source>
        <dbReference type="EMBL" id="GFO16190.1"/>
    </source>
</evidence>
<dbReference type="InterPro" id="IPR000276">
    <property type="entry name" value="GPCR_Rhodpsn"/>
</dbReference>
<evidence type="ECO:0000256" key="2">
    <source>
        <dbReference type="ARBA" id="ARBA00022692"/>
    </source>
</evidence>
<dbReference type="SUPFAM" id="SSF81321">
    <property type="entry name" value="Family A G protein-coupled receptor-like"/>
    <property type="match status" value="2"/>
</dbReference>
<dbReference type="PANTHER" id="PTHR45695:SF22">
    <property type="entry name" value="G-PROTEIN COUPLED RECEPTORS FAMILY 1 PROFILE DOMAIN-CONTAINING PROTEIN"/>
    <property type="match status" value="1"/>
</dbReference>
<evidence type="ECO:0000256" key="5">
    <source>
        <dbReference type="ARBA" id="ARBA00023136"/>
    </source>
</evidence>
<dbReference type="GO" id="GO:0004930">
    <property type="term" value="F:G protein-coupled receptor activity"/>
    <property type="evidence" value="ECO:0007669"/>
    <property type="project" value="UniProtKB-KW"/>
</dbReference>
<feature type="compositionally biased region" description="Low complexity" evidence="9">
    <location>
        <begin position="401"/>
        <end position="416"/>
    </location>
</feature>
<dbReference type="PANTHER" id="PTHR45695">
    <property type="entry name" value="LEUCOKININ RECEPTOR-RELATED"/>
    <property type="match status" value="1"/>
</dbReference>
<keyword evidence="4 8" id="KW-0297">G-protein coupled receptor</keyword>
<feature type="region of interest" description="Disordered" evidence="9">
    <location>
        <begin position="562"/>
        <end position="676"/>
    </location>
</feature>
<keyword evidence="3 10" id="KW-1133">Transmembrane helix</keyword>
<comment type="caution">
    <text evidence="12">The sequence shown here is derived from an EMBL/GenBank/DDBJ whole genome shotgun (WGS) entry which is preliminary data.</text>
</comment>
<evidence type="ECO:0000256" key="1">
    <source>
        <dbReference type="ARBA" id="ARBA00004141"/>
    </source>
</evidence>
<evidence type="ECO:0000256" key="6">
    <source>
        <dbReference type="ARBA" id="ARBA00023170"/>
    </source>
</evidence>
<feature type="compositionally biased region" description="Polar residues" evidence="9">
    <location>
        <begin position="610"/>
        <end position="623"/>
    </location>
</feature>
<feature type="compositionally biased region" description="Basic residues" evidence="9">
    <location>
        <begin position="807"/>
        <end position="817"/>
    </location>
</feature>
<feature type="region of interest" description="Disordered" evidence="9">
    <location>
        <begin position="339"/>
        <end position="457"/>
    </location>
</feature>
<comment type="similarity">
    <text evidence="8">Belongs to the G-protein coupled receptor 1 family.</text>
</comment>
<dbReference type="PROSITE" id="PS00237">
    <property type="entry name" value="G_PROTEIN_RECEP_F1_1"/>
    <property type="match status" value="1"/>
</dbReference>
<dbReference type="Gene3D" id="1.20.1070.10">
    <property type="entry name" value="Rhodopsin 7-helix transmembrane proteins"/>
    <property type="match status" value="2"/>
</dbReference>
<feature type="compositionally biased region" description="Basic residues" evidence="9">
    <location>
        <begin position="628"/>
        <end position="653"/>
    </location>
</feature>
<accession>A0AAV4B9J8</accession>
<dbReference type="PROSITE" id="PS50262">
    <property type="entry name" value="G_PROTEIN_RECEP_F1_2"/>
    <property type="match status" value="1"/>
</dbReference>
<feature type="region of interest" description="Disordered" evidence="9">
    <location>
        <begin position="782"/>
        <end position="817"/>
    </location>
</feature>
<feature type="transmembrane region" description="Helical" evidence="10">
    <location>
        <begin position="90"/>
        <end position="115"/>
    </location>
</feature>
<evidence type="ECO:0000256" key="3">
    <source>
        <dbReference type="ARBA" id="ARBA00022989"/>
    </source>
</evidence>
<keyword evidence="7 8" id="KW-0807">Transducer</keyword>
<keyword evidence="13" id="KW-1185">Reference proteome</keyword>
<keyword evidence="5 10" id="KW-0472">Membrane</keyword>
<feature type="transmembrane region" description="Helical" evidence="10">
    <location>
        <begin position="692"/>
        <end position="712"/>
    </location>
</feature>
<feature type="transmembrane region" description="Helical" evidence="10">
    <location>
        <begin position="302"/>
        <end position="320"/>
    </location>
</feature>
<reference evidence="12 13" key="1">
    <citation type="journal article" date="2021" name="Elife">
        <title>Chloroplast acquisition without the gene transfer in kleptoplastic sea slugs, Plakobranchus ocellatus.</title>
        <authorList>
            <person name="Maeda T."/>
            <person name="Takahashi S."/>
            <person name="Yoshida T."/>
            <person name="Shimamura S."/>
            <person name="Takaki Y."/>
            <person name="Nagai Y."/>
            <person name="Toyoda A."/>
            <person name="Suzuki Y."/>
            <person name="Arimoto A."/>
            <person name="Ishii H."/>
            <person name="Satoh N."/>
            <person name="Nishiyama T."/>
            <person name="Hasebe M."/>
            <person name="Maruyama T."/>
            <person name="Minagawa J."/>
            <person name="Obokata J."/>
            <person name="Shigenobu S."/>
        </authorList>
    </citation>
    <scope>NUCLEOTIDE SEQUENCE [LARGE SCALE GENOMIC DNA]</scope>
</reference>
<dbReference type="CDD" id="cd00637">
    <property type="entry name" value="7tm_classA_rhodopsin-like"/>
    <property type="match status" value="2"/>
</dbReference>
<keyword evidence="2 8" id="KW-0812">Transmembrane</keyword>
<gene>
    <name evidence="12" type="ORF">PoB_004269500</name>
</gene>
<feature type="transmembrane region" description="Helical" evidence="10">
    <location>
        <begin position="20"/>
        <end position="41"/>
    </location>
</feature>
<evidence type="ECO:0000256" key="7">
    <source>
        <dbReference type="ARBA" id="ARBA00023224"/>
    </source>
</evidence>
<evidence type="ECO:0000256" key="8">
    <source>
        <dbReference type="RuleBase" id="RU000688"/>
    </source>
</evidence>
<dbReference type="Proteomes" id="UP000735302">
    <property type="component" value="Unassembled WGS sequence"/>
</dbReference>
<organism evidence="12 13">
    <name type="scientific">Plakobranchus ocellatus</name>
    <dbReference type="NCBI Taxonomy" id="259542"/>
    <lineage>
        <taxon>Eukaryota</taxon>
        <taxon>Metazoa</taxon>
        <taxon>Spiralia</taxon>
        <taxon>Lophotrochozoa</taxon>
        <taxon>Mollusca</taxon>
        <taxon>Gastropoda</taxon>
        <taxon>Heterobranchia</taxon>
        <taxon>Euthyneura</taxon>
        <taxon>Panpulmonata</taxon>
        <taxon>Sacoglossa</taxon>
        <taxon>Placobranchoidea</taxon>
        <taxon>Plakobranchidae</taxon>
        <taxon>Plakobranchus</taxon>
    </lineage>
</organism>
<evidence type="ECO:0000313" key="13">
    <source>
        <dbReference type="Proteomes" id="UP000735302"/>
    </source>
</evidence>
<dbReference type="GO" id="GO:0005886">
    <property type="term" value="C:plasma membrane"/>
    <property type="evidence" value="ECO:0007669"/>
    <property type="project" value="TreeGrafter"/>
</dbReference>
<feature type="domain" description="G-protein coupled receptors family 1 profile" evidence="11">
    <location>
        <begin position="1"/>
        <end position="107"/>
    </location>
</feature>
<comment type="subcellular location">
    <subcellularLocation>
        <location evidence="1">Membrane</location>
        <topology evidence="1">Multi-pass membrane protein</topology>
    </subcellularLocation>
</comment>
<protein>
    <submittedName>
        <fullName evidence="12">Orexin receptor type 2</fullName>
    </submittedName>
</protein>
<dbReference type="InterPro" id="IPR017452">
    <property type="entry name" value="GPCR_Rhodpsn_7TM"/>
</dbReference>
<evidence type="ECO:0000256" key="10">
    <source>
        <dbReference type="SAM" id="Phobius"/>
    </source>
</evidence>
<name>A0AAV4B9J8_9GAST</name>
<dbReference type="AlphaFoldDB" id="A0AAV4B9J8"/>
<evidence type="ECO:0000256" key="4">
    <source>
        <dbReference type="ARBA" id="ARBA00023040"/>
    </source>
</evidence>
<feature type="transmembrane region" description="Helical" evidence="10">
    <location>
        <begin position="724"/>
        <end position="742"/>
    </location>
</feature>
<sequence>MNNEKNLALLKKTAQGIDFINCLVTIPFTVVFELIQYRLVYDLACKTYMFLITSTVPFSAYIMVGIAVDRYLCICHPLLHIFTVTRAKRVILLLTIPAFVFGILTALSFGTYVYVEHLYLINSSHYANYTGEAIAQGQDADGIMGDDSLNAFLNSFSKDRAFVPDTTKTSRGADLSSIRQAERGGISATTFITSVWAPSSKSPLASFTSSPVLNAENHSTPFSAFSTPTLASKIAEVGNDKQESESYFRAVLENYGDHDDGGRTDYSSRIQIRRQIEHFELCTMNHIIFSAHFSEVYKKVHALNFLLAFIIVAVLYTLIYKSIITRRANKEARRNKNNLYIPGRDAGKEDEAEEAGADNKSGLQCTLREETQLTSVGSQDRKGSGSTHSSPACTNTTTVQSRTLSRASSRASTDSRNSLKRALKIQCSEGNDEQSACGKNTSPSPVSSPSHLDKGNQRCKQMIKSPDVAGVIYLHHITEKHSPTDSPTEETSLIVQKEASAVSFVENEKQSQQHCTEVNGLCQDTTVTTNVDGSDHSSSVYPKCMEGNGSTKEMEMRKGCHVTDTQHSQKEPVKLLSQRTDPNGRVAILAEEQPLISKDQSASPAAVNGIDQSSPESHYSKGSQARRCPSHKPRLPKKSSRKIKGEKRDRGYKKVTTSNVMKSHKEGSNATNSIKRKRPCHKHQMYVANIKTALMLLVVTTVFIIAFLPSLLMANGLLPMNLTIFYSYFVYHVTNPFIYAFMNQNFRDDLKKILSAACGRSCARFLKPGHPITVLGSASRLQPDRTEENLRSQPEIASESVCNREERRRKRAMKVKQ</sequence>
<proteinExistence type="inferred from homology"/>
<feature type="compositionally biased region" description="Polar residues" evidence="9">
    <location>
        <begin position="433"/>
        <end position="450"/>
    </location>
</feature>